<evidence type="ECO:0000313" key="1">
    <source>
        <dbReference type="EMBL" id="MDT0632035.1"/>
    </source>
</evidence>
<dbReference type="Pfam" id="PF17269">
    <property type="entry name" value="DUF5335"/>
    <property type="match status" value="1"/>
</dbReference>
<keyword evidence="2" id="KW-1185">Reference proteome</keyword>
<dbReference type="EMBL" id="JAVRHT010000020">
    <property type="protein sequence ID" value="MDT0632035.1"/>
    <property type="molecule type" value="Genomic_DNA"/>
</dbReference>
<protein>
    <submittedName>
        <fullName evidence="1">DUF5335 family protein</fullName>
    </submittedName>
</protein>
<dbReference type="Proteomes" id="UP001267426">
    <property type="component" value="Unassembled WGS sequence"/>
</dbReference>
<comment type="caution">
    <text evidence="1">The sequence shown here is derived from an EMBL/GenBank/DDBJ whole genome shotgun (WGS) entry which is preliminary data.</text>
</comment>
<reference evidence="1 2" key="1">
    <citation type="submission" date="2023-09" db="EMBL/GenBank/DDBJ databases">
        <authorList>
            <person name="Rey-Velasco X."/>
        </authorList>
    </citation>
    <scope>NUCLEOTIDE SEQUENCE [LARGE SCALE GENOMIC DNA]</scope>
    <source>
        <strain evidence="1 2">F394</strain>
    </source>
</reference>
<name>A0ABU3BRW4_9BACT</name>
<gene>
    <name evidence="1" type="ORF">RM540_09790</name>
</gene>
<organism evidence="1 2">
    <name type="scientific">Rubrivirga litoralis</name>
    <dbReference type="NCBI Taxonomy" id="3075598"/>
    <lineage>
        <taxon>Bacteria</taxon>
        <taxon>Pseudomonadati</taxon>
        <taxon>Rhodothermota</taxon>
        <taxon>Rhodothermia</taxon>
        <taxon>Rhodothermales</taxon>
        <taxon>Rubricoccaceae</taxon>
        <taxon>Rubrivirga</taxon>
    </lineage>
</organism>
<sequence>MATRSLDRTDWNDYFDTFSKDRIEGGDVGKAHVRVLSEENGDQVLADWLPLHGLTYDPKDDLFEVAMEGMDHLVNNPTEIHVKDDGDLPSFEVVRKDGDREVIELKK</sequence>
<accession>A0ABU3BRW4</accession>
<dbReference type="InterPro" id="IPR035223">
    <property type="entry name" value="DUF5335"/>
</dbReference>
<evidence type="ECO:0000313" key="2">
    <source>
        <dbReference type="Proteomes" id="UP001267426"/>
    </source>
</evidence>
<dbReference type="RefSeq" id="WP_311663584.1">
    <property type="nucleotide sequence ID" value="NZ_JAVRHT010000020.1"/>
</dbReference>
<proteinExistence type="predicted"/>